<keyword evidence="4 6" id="KW-0472">Membrane</keyword>
<evidence type="ECO:0000256" key="5">
    <source>
        <dbReference type="SAM" id="MobiDB-lite"/>
    </source>
</evidence>
<feature type="transmembrane region" description="Helical" evidence="6">
    <location>
        <begin position="161"/>
        <end position="180"/>
    </location>
</feature>
<keyword evidence="2 6" id="KW-0812">Transmembrane</keyword>
<dbReference type="EMBL" id="JABWMJ010000011">
    <property type="protein sequence ID" value="NUZ08166.1"/>
    <property type="molecule type" value="Genomic_DNA"/>
</dbReference>
<evidence type="ECO:0000256" key="3">
    <source>
        <dbReference type="ARBA" id="ARBA00022989"/>
    </source>
</evidence>
<organism evidence="7 8">
    <name type="scientific">Piscinibacter koreensis</name>
    <dbReference type="NCBI Taxonomy" id="2742824"/>
    <lineage>
        <taxon>Bacteria</taxon>
        <taxon>Pseudomonadati</taxon>
        <taxon>Pseudomonadota</taxon>
        <taxon>Betaproteobacteria</taxon>
        <taxon>Burkholderiales</taxon>
        <taxon>Sphaerotilaceae</taxon>
        <taxon>Piscinibacter</taxon>
    </lineage>
</organism>
<evidence type="ECO:0000256" key="4">
    <source>
        <dbReference type="ARBA" id="ARBA00023136"/>
    </source>
</evidence>
<evidence type="ECO:0000313" key="8">
    <source>
        <dbReference type="Proteomes" id="UP000529637"/>
    </source>
</evidence>
<dbReference type="RefSeq" id="WP_176071002.1">
    <property type="nucleotide sequence ID" value="NZ_JABWMJ010000011.1"/>
</dbReference>
<sequence>MKGIVDAFWRAAAYCLHPKVIGLSLLPLVLVAGATAALGWFFWEPGIDAVRATLERWALLAPLFAWLDAIGFGSFRSVLAPLVVVALALPVIVLASLVLVAALMTPALVRLVAARRFPQLERRRGGSFWQGVRASLGWTLVAVVALAVSVPFWLIPPLGVVLPPLIWGWLTTRVLSFDVLAEHASASERRRLVVQLRWPLLAIGIVTGYLGAAPTLLWALGAMTLVFAPLLIVVSIWLYTLIFAFSALWFAHYLLAALNALRAAATGAGENRGSTTSMALRAPDPPLR</sequence>
<dbReference type="Proteomes" id="UP000529637">
    <property type="component" value="Unassembled WGS sequence"/>
</dbReference>
<dbReference type="InterPro" id="IPR059112">
    <property type="entry name" value="CysZ/EI24"/>
</dbReference>
<feature type="transmembrane region" description="Helical" evidence="6">
    <location>
        <begin position="87"/>
        <end position="113"/>
    </location>
</feature>
<keyword evidence="8" id="KW-1185">Reference proteome</keyword>
<evidence type="ECO:0000256" key="6">
    <source>
        <dbReference type="SAM" id="Phobius"/>
    </source>
</evidence>
<dbReference type="AlphaFoldDB" id="A0A7Y6TYK0"/>
<feature type="region of interest" description="Disordered" evidence="5">
    <location>
        <begin position="269"/>
        <end position="288"/>
    </location>
</feature>
<feature type="transmembrane region" description="Helical" evidence="6">
    <location>
        <begin position="20"/>
        <end position="42"/>
    </location>
</feature>
<reference evidence="7 8" key="1">
    <citation type="submission" date="2020-06" db="EMBL/GenBank/DDBJ databases">
        <title>Schlegella sp. ID0723 isolated from air conditioner.</title>
        <authorList>
            <person name="Kim D.Y."/>
            <person name="Kim D.-U."/>
        </authorList>
    </citation>
    <scope>NUCLEOTIDE SEQUENCE [LARGE SCALE GENOMIC DNA]</scope>
    <source>
        <strain evidence="7 8">ID0723</strain>
    </source>
</reference>
<name>A0A7Y6TYK0_9BURK</name>
<accession>A0A7Y6TYK0</accession>
<feature type="transmembrane region" description="Helical" evidence="6">
    <location>
        <begin position="200"/>
        <end position="220"/>
    </location>
</feature>
<evidence type="ECO:0000313" key="7">
    <source>
        <dbReference type="EMBL" id="NUZ08166.1"/>
    </source>
</evidence>
<dbReference type="Pfam" id="PF07264">
    <property type="entry name" value="EI24"/>
    <property type="match status" value="1"/>
</dbReference>
<keyword evidence="3 6" id="KW-1133">Transmembrane helix</keyword>
<feature type="transmembrane region" description="Helical" evidence="6">
    <location>
        <begin position="134"/>
        <end position="155"/>
    </location>
</feature>
<feature type="transmembrane region" description="Helical" evidence="6">
    <location>
        <begin position="226"/>
        <end position="251"/>
    </location>
</feature>
<gene>
    <name evidence="7" type="ORF">HQN59_20615</name>
</gene>
<evidence type="ECO:0000256" key="1">
    <source>
        <dbReference type="ARBA" id="ARBA00004141"/>
    </source>
</evidence>
<protein>
    <submittedName>
        <fullName evidence="7">EI24 domain-containing protein</fullName>
    </submittedName>
</protein>
<evidence type="ECO:0000256" key="2">
    <source>
        <dbReference type="ARBA" id="ARBA00022692"/>
    </source>
</evidence>
<proteinExistence type="predicted"/>
<comment type="subcellular location">
    <subcellularLocation>
        <location evidence="1">Membrane</location>
        <topology evidence="1">Multi-pass membrane protein</topology>
    </subcellularLocation>
</comment>
<comment type="caution">
    <text evidence="7">The sequence shown here is derived from an EMBL/GenBank/DDBJ whole genome shotgun (WGS) entry which is preliminary data.</text>
</comment>